<reference evidence="2 3" key="1">
    <citation type="journal article" date="2018" name="J. Allergy Clin. Immunol.">
        <title>High-quality assembly of Dermatophagoides pteronyssinus genome and transcriptome reveals a wide range of novel allergens.</title>
        <authorList>
            <person name="Liu X.Y."/>
            <person name="Yang K.Y."/>
            <person name="Wang M.Q."/>
            <person name="Kwok J.S."/>
            <person name="Zeng X."/>
            <person name="Yang Z."/>
            <person name="Xiao X.J."/>
            <person name="Lau C.P."/>
            <person name="Li Y."/>
            <person name="Huang Z.M."/>
            <person name="Ba J.G."/>
            <person name="Yim A.K."/>
            <person name="Ouyang C.Y."/>
            <person name="Ngai S.M."/>
            <person name="Chan T.F."/>
            <person name="Leung E.L."/>
            <person name="Liu L."/>
            <person name="Liu Z.G."/>
            <person name="Tsui S.K."/>
        </authorList>
    </citation>
    <scope>NUCLEOTIDE SEQUENCE [LARGE SCALE GENOMIC DNA]</scope>
    <source>
        <strain evidence="2">Derp</strain>
    </source>
</reference>
<keyword evidence="1" id="KW-1133">Transmembrane helix</keyword>
<name>A0ABQ8J545_DERPT</name>
<organism evidence="2 3">
    <name type="scientific">Dermatophagoides pteronyssinus</name>
    <name type="common">European house dust mite</name>
    <dbReference type="NCBI Taxonomy" id="6956"/>
    <lineage>
        <taxon>Eukaryota</taxon>
        <taxon>Metazoa</taxon>
        <taxon>Ecdysozoa</taxon>
        <taxon>Arthropoda</taxon>
        <taxon>Chelicerata</taxon>
        <taxon>Arachnida</taxon>
        <taxon>Acari</taxon>
        <taxon>Acariformes</taxon>
        <taxon>Sarcoptiformes</taxon>
        <taxon>Astigmata</taxon>
        <taxon>Psoroptidia</taxon>
        <taxon>Analgoidea</taxon>
        <taxon>Pyroglyphidae</taxon>
        <taxon>Dermatophagoidinae</taxon>
        <taxon>Dermatophagoides</taxon>
    </lineage>
</organism>
<comment type="caution">
    <text evidence="2">The sequence shown here is derived from an EMBL/GenBank/DDBJ whole genome shotgun (WGS) entry which is preliminary data.</text>
</comment>
<evidence type="ECO:0000256" key="1">
    <source>
        <dbReference type="SAM" id="Phobius"/>
    </source>
</evidence>
<dbReference type="EMBL" id="NJHN03000075">
    <property type="protein sequence ID" value="KAH9417632.1"/>
    <property type="molecule type" value="Genomic_DNA"/>
</dbReference>
<protein>
    <submittedName>
        <fullName evidence="2">Uncharacterized protein</fullName>
    </submittedName>
</protein>
<sequence>MEKSIHYLISYFFDYREFKQQQKKISYKPFTIYLFEYPVVMIVWAFDMTQNMLKQQQQQQQ</sequence>
<keyword evidence="3" id="KW-1185">Reference proteome</keyword>
<evidence type="ECO:0000313" key="2">
    <source>
        <dbReference type="EMBL" id="KAH9417632.1"/>
    </source>
</evidence>
<keyword evidence="1" id="KW-0812">Transmembrane</keyword>
<proteinExistence type="predicted"/>
<keyword evidence="1" id="KW-0472">Membrane</keyword>
<dbReference type="Proteomes" id="UP000887458">
    <property type="component" value="Unassembled WGS sequence"/>
</dbReference>
<feature type="transmembrane region" description="Helical" evidence="1">
    <location>
        <begin position="25"/>
        <end position="46"/>
    </location>
</feature>
<gene>
    <name evidence="2" type="ORF">DERP_010446</name>
</gene>
<evidence type="ECO:0000313" key="3">
    <source>
        <dbReference type="Proteomes" id="UP000887458"/>
    </source>
</evidence>
<reference evidence="2 3" key="2">
    <citation type="journal article" date="2022" name="Mol. Biol. Evol.">
        <title>Comparative Genomics Reveals Insights into the Divergent Evolution of Astigmatic Mites and Household Pest Adaptations.</title>
        <authorList>
            <person name="Xiong Q."/>
            <person name="Wan A.T."/>
            <person name="Liu X."/>
            <person name="Fung C.S."/>
            <person name="Xiao X."/>
            <person name="Malainual N."/>
            <person name="Hou J."/>
            <person name="Wang L."/>
            <person name="Wang M."/>
            <person name="Yang K.Y."/>
            <person name="Cui Y."/>
            <person name="Leung E.L."/>
            <person name="Nong W."/>
            <person name="Shin S.K."/>
            <person name="Au S.W."/>
            <person name="Jeong K.Y."/>
            <person name="Chew F.T."/>
            <person name="Hui J.H."/>
            <person name="Leung T.F."/>
            <person name="Tungtrongchitr A."/>
            <person name="Zhong N."/>
            <person name="Liu Z."/>
            <person name="Tsui S.K."/>
        </authorList>
    </citation>
    <scope>NUCLEOTIDE SEQUENCE [LARGE SCALE GENOMIC DNA]</scope>
    <source>
        <strain evidence="2">Derp</strain>
    </source>
</reference>
<accession>A0ABQ8J545</accession>